<accession>D5P2N4</accession>
<proteinExistence type="predicted"/>
<gene>
    <name evidence="1" type="ORF">HMPREF0591_0428</name>
</gene>
<dbReference type="InterPro" id="IPR036152">
    <property type="entry name" value="Asp/glu_Ase-like_sf"/>
</dbReference>
<evidence type="ECO:0000313" key="2">
    <source>
        <dbReference type="Proteomes" id="UP000003653"/>
    </source>
</evidence>
<dbReference type="eggNOG" id="COG0252">
    <property type="taxonomic scope" value="Bacteria"/>
</dbReference>
<dbReference type="HOGENOM" id="CLU_3073363_0_0_11"/>
<dbReference type="Gene3D" id="3.40.50.40">
    <property type="match status" value="1"/>
</dbReference>
<protein>
    <recommendedName>
        <fullName evidence="3">Asparaginase</fullName>
    </recommendedName>
</protein>
<dbReference type="SUPFAM" id="SSF53774">
    <property type="entry name" value="Glutaminase/Asparaginase"/>
    <property type="match status" value="1"/>
</dbReference>
<dbReference type="InterPro" id="IPR027473">
    <property type="entry name" value="L-asparaginase_C"/>
</dbReference>
<evidence type="ECO:0008006" key="3">
    <source>
        <dbReference type="Google" id="ProtNLM"/>
    </source>
</evidence>
<organism evidence="1 2">
    <name type="scientific">Mycobacterium parascrofulaceum ATCC BAA-614</name>
    <dbReference type="NCBI Taxonomy" id="525368"/>
    <lineage>
        <taxon>Bacteria</taxon>
        <taxon>Bacillati</taxon>
        <taxon>Actinomycetota</taxon>
        <taxon>Actinomycetes</taxon>
        <taxon>Mycobacteriales</taxon>
        <taxon>Mycobacteriaceae</taxon>
        <taxon>Mycobacterium</taxon>
        <taxon>Mycobacterium simiae complex</taxon>
    </lineage>
</organism>
<dbReference type="InterPro" id="IPR006034">
    <property type="entry name" value="Asparaginase/glutaminase-like"/>
</dbReference>
<dbReference type="AlphaFoldDB" id="D5P2N4"/>
<dbReference type="PROSITE" id="PS51732">
    <property type="entry name" value="ASN_GLN_ASE_3"/>
    <property type="match status" value="1"/>
</dbReference>
<evidence type="ECO:0000313" key="1">
    <source>
        <dbReference type="EMBL" id="EFG79683.1"/>
    </source>
</evidence>
<feature type="non-terminal residue" evidence="1">
    <location>
        <position position="1"/>
    </location>
</feature>
<keyword evidence="2" id="KW-1185">Reference proteome</keyword>
<name>D5P2N4_9MYCO</name>
<dbReference type="EMBL" id="ADNV01000063">
    <property type="protein sequence ID" value="EFG79683.1"/>
    <property type="molecule type" value="Genomic_DNA"/>
</dbReference>
<dbReference type="PIRSF" id="PIRSF001220">
    <property type="entry name" value="L-ASNase_gatD"/>
    <property type="match status" value="1"/>
</dbReference>
<dbReference type="PIRSF" id="PIRSF500176">
    <property type="entry name" value="L_ASNase"/>
    <property type="match status" value="1"/>
</dbReference>
<sequence>GGRVGASYGPGHDMAAAGAVLVPRLRPPQARVLLMAALAARLPVGDVVARWG</sequence>
<comment type="caution">
    <text evidence="1">The sequence shown here is derived from an EMBL/GenBank/DDBJ whole genome shotgun (WGS) entry which is preliminary data.</text>
</comment>
<reference evidence="1 2" key="1">
    <citation type="submission" date="2010-04" db="EMBL/GenBank/DDBJ databases">
        <authorList>
            <person name="Muzny D."/>
            <person name="Qin X."/>
            <person name="Deng J."/>
            <person name="Jiang H."/>
            <person name="Liu Y."/>
            <person name="Qu J."/>
            <person name="Song X.-Z."/>
            <person name="Zhang L."/>
            <person name="Thornton R."/>
            <person name="Coyle M."/>
            <person name="Francisco L."/>
            <person name="Jackson L."/>
            <person name="Javaid M."/>
            <person name="Korchina V."/>
            <person name="Kovar C."/>
            <person name="Mata R."/>
            <person name="Mathew T."/>
            <person name="Ngo R."/>
            <person name="Nguyen L."/>
            <person name="Nguyen N."/>
            <person name="Okwuonu G."/>
            <person name="Ongeri F."/>
            <person name="Pham C."/>
            <person name="Simmons D."/>
            <person name="Wilczek-Boney K."/>
            <person name="Hale W."/>
            <person name="Jakkamsetti A."/>
            <person name="Pham P."/>
            <person name="Ruth R."/>
            <person name="San Lucas F."/>
            <person name="Warren J."/>
            <person name="Zhang J."/>
            <person name="Zhao Z."/>
            <person name="Zhou C."/>
            <person name="Zhu D."/>
            <person name="Lee S."/>
            <person name="Bess C."/>
            <person name="Blankenburg K."/>
            <person name="Forbes L."/>
            <person name="Fu Q."/>
            <person name="Gubbala S."/>
            <person name="Hirani K."/>
            <person name="Jayaseelan J.C."/>
            <person name="Lara F."/>
            <person name="Munidasa M."/>
            <person name="Palculict T."/>
            <person name="Patil S."/>
            <person name="Pu L.-L."/>
            <person name="Saada N."/>
            <person name="Tang L."/>
            <person name="Weissenberger G."/>
            <person name="Zhu Y."/>
            <person name="Hemphill L."/>
            <person name="Shang Y."/>
            <person name="Youmans B."/>
            <person name="Ayvaz T."/>
            <person name="Ross M."/>
            <person name="Santibanez J."/>
            <person name="Aqrawi P."/>
            <person name="Gross S."/>
            <person name="Joshi V."/>
            <person name="Fowler G."/>
            <person name="Nazareth L."/>
            <person name="Reid J."/>
            <person name="Worley K."/>
            <person name="Petrosino J."/>
            <person name="Highlander S."/>
            <person name="Gibbs R."/>
        </authorList>
    </citation>
    <scope>NUCLEOTIDE SEQUENCE [LARGE SCALE GENOMIC DNA]</scope>
    <source>
        <strain evidence="1 2">ATCC BAA-614</strain>
    </source>
</reference>
<dbReference type="Proteomes" id="UP000003653">
    <property type="component" value="Unassembled WGS sequence"/>
</dbReference>
<dbReference type="GO" id="GO:0004067">
    <property type="term" value="F:asparaginase activity"/>
    <property type="evidence" value="ECO:0007669"/>
    <property type="project" value="UniProtKB-UniRule"/>
</dbReference>